<keyword evidence="8" id="KW-0503">Monooxygenase</keyword>
<comment type="caution">
    <text evidence="8">The sequence shown here is derived from an EMBL/GenBank/DDBJ whole genome shotgun (WGS) entry which is preliminary data.</text>
</comment>
<dbReference type="AlphaFoldDB" id="A0A556U906"/>
<proteinExistence type="inferred from homology"/>
<feature type="compositionally biased region" description="Low complexity" evidence="7">
    <location>
        <begin position="25"/>
        <end position="40"/>
    </location>
</feature>
<keyword evidence="6" id="KW-0560">Oxidoreductase</keyword>
<comment type="subcellular location">
    <subcellularLocation>
        <location evidence="1">Cytoplasm</location>
    </subcellularLocation>
</comment>
<accession>A0A556U906</accession>
<keyword evidence="5" id="KW-0521">NADP</keyword>
<evidence type="ECO:0000256" key="7">
    <source>
        <dbReference type="SAM" id="MobiDB-lite"/>
    </source>
</evidence>
<comment type="similarity">
    <text evidence="2">Belongs to the P33MONOX family.</text>
</comment>
<evidence type="ECO:0000313" key="8">
    <source>
        <dbReference type="EMBL" id="TSO15279.1"/>
    </source>
</evidence>
<evidence type="ECO:0000256" key="6">
    <source>
        <dbReference type="ARBA" id="ARBA00023002"/>
    </source>
</evidence>
<dbReference type="PANTHER" id="PTHR28342">
    <property type="entry name" value="MONOOXYGENASE P33MONOX-RELATED"/>
    <property type="match status" value="1"/>
</dbReference>
<evidence type="ECO:0000256" key="2">
    <source>
        <dbReference type="ARBA" id="ARBA00008758"/>
    </source>
</evidence>
<dbReference type="PANTHER" id="PTHR28342:SF1">
    <property type="entry name" value="MONOOXYGENASE P33MONOX-RELATED"/>
    <property type="match status" value="1"/>
</dbReference>
<evidence type="ECO:0000256" key="4">
    <source>
        <dbReference type="ARBA" id="ARBA00022490"/>
    </source>
</evidence>
<feature type="region of interest" description="Disordered" evidence="7">
    <location>
        <begin position="55"/>
        <end position="82"/>
    </location>
</feature>
<evidence type="ECO:0000256" key="5">
    <source>
        <dbReference type="ARBA" id="ARBA00022857"/>
    </source>
</evidence>
<keyword evidence="9" id="KW-1185">Reference proteome</keyword>
<keyword evidence="4" id="KW-0963">Cytoplasm</keyword>
<reference evidence="8 9" key="1">
    <citation type="journal article" date="2019" name="Genome Biol. Evol.">
        <title>Whole-Genome Sequencing of the Giant Devil Catfish, Bagarius yarrelli.</title>
        <authorList>
            <person name="Jiang W."/>
            <person name="Lv Y."/>
            <person name="Cheng L."/>
            <person name="Yang K."/>
            <person name="Chao B."/>
            <person name="Wang X."/>
            <person name="Li Y."/>
            <person name="Pan X."/>
            <person name="You X."/>
            <person name="Zhang Y."/>
            <person name="Yang J."/>
            <person name="Li J."/>
            <person name="Zhang X."/>
            <person name="Liu S."/>
            <person name="Sun C."/>
            <person name="Yang J."/>
            <person name="Shi Q."/>
        </authorList>
    </citation>
    <scope>NUCLEOTIDE SEQUENCE [LARGE SCALE GENOMIC DNA]</scope>
    <source>
        <strain evidence="8">JWS20170419001</strain>
        <tissue evidence="8">Muscle</tissue>
    </source>
</reference>
<feature type="region of interest" description="Disordered" evidence="7">
    <location>
        <begin position="1"/>
        <end position="40"/>
    </location>
</feature>
<evidence type="ECO:0000256" key="3">
    <source>
        <dbReference type="ARBA" id="ARBA00016432"/>
    </source>
</evidence>
<dbReference type="Proteomes" id="UP000319801">
    <property type="component" value="Unassembled WGS sequence"/>
</dbReference>
<gene>
    <name evidence="8" type="ORF">Baya_9925</name>
</gene>
<evidence type="ECO:0000313" key="9">
    <source>
        <dbReference type="Proteomes" id="UP000319801"/>
    </source>
</evidence>
<protein>
    <recommendedName>
        <fullName evidence="3">Putative monooxygenase p33MONOX</fullName>
    </recommendedName>
</protein>
<dbReference type="GO" id="GO:0004497">
    <property type="term" value="F:monooxygenase activity"/>
    <property type="evidence" value="ECO:0007669"/>
    <property type="project" value="UniProtKB-KW"/>
</dbReference>
<sequence>MGGNEGGGRGGDRWSLFGVRPIVQKSPTDPGSDSSSGSLSLQSFFGLQKSSTLDSIQSQANLAGEDPANLKPPKLEVSGDEAKKTSALKLKHRDMNILTPSGF</sequence>
<dbReference type="GO" id="GO:0005737">
    <property type="term" value="C:cytoplasm"/>
    <property type="evidence" value="ECO:0007669"/>
    <property type="project" value="UniProtKB-SubCell"/>
</dbReference>
<dbReference type="EMBL" id="VCAZ01000064">
    <property type="protein sequence ID" value="TSO15279.1"/>
    <property type="molecule type" value="Genomic_DNA"/>
</dbReference>
<dbReference type="InterPro" id="IPR026759">
    <property type="entry name" value="P33MONOX"/>
</dbReference>
<dbReference type="OrthoDB" id="8935954at2759"/>
<organism evidence="8 9">
    <name type="scientific">Bagarius yarrelli</name>
    <name type="common">Goonch</name>
    <name type="synonym">Bagrus yarrelli</name>
    <dbReference type="NCBI Taxonomy" id="175774"/>
    <lineage>
        <taxon>Eukaryota</taxon>
        <taxon>Metazoa</taxon>
        <taxon>Chordata</taxon>
        <taxon>Craniata</taxon>
        <taxon>Vertebrata</taxon>
        <taxon>Euteleostomi</taxon>
        <taxon>Actinopterygii</taxon>
        <taxon>Neopterygii</taxon>
        <taxon>Teleostei</taxon>
        <taxon>Ostariophysi</taxon>
        <taxon>Siluriformes</taxon>
        <taxon>Sisoridae</taxon>
        <taxon>Sisorinae</taxon>
        <taxon>Bagarius</taxon>
    </lineage>
</organism>
<name>A0A556U906_BAGYA</name>
<evidence type="ECO:0000256" key="1">
    <source>
        <dbReference type="ARBA" id="ARBA00004496"/>
    </source>
</evidence>
<dbReference type="Pfam" id="PF15302">
    <property type="entry name" value="P33MONOX"/>
    <property type="match status" value="1"/>
</dbReference>